<dbReference type="EMBL" id="LTDL01000019">
    <property type="protein sequence ID" value="OAG31325.1"/>
    <property type="molecule type" value="Genomic_DNA"/>
</dbReference>
<dbReference type="RefSeq" id="XP_067545021.1">
    <property type="nucleotide sequence ID" value="XM_067689221.1"/>
</dbReference>
<organism evidence="2 3">
    <name type="scientific">Nematocida displodere</name>
    <dbReference type="NCBI Taxonomy" id="1805483"/>
    <lineage>
        <taxon>Eukaryota</taxon>
        <taxon>Fungi</taxon>
        <taxon>Fungi incertae sedis</taxon>
        <taxon>Microsporidia</taxon>
        <taxon>Nematocida</taxon>
    </lineage>
</organism>
<feature type="coiled-coil region" evidence="1">
    <location>
        <begin position="163"/>
        <end position="197"/>
    </location>
</feature>
<keyword evidence="1" id="KW-0175">Coiled coil</keyword>
<evidence type="ECO:0000256" key="1">
    <source>
        <dbReference type="SAM" id="Coils"/>
    </source>
</evidence>
<keyword evidence="3" id="KW-1185">Reference proteome</keyword>
<dbReference type="VEuPathDB" id="MicrosporidiaDB:NEDG_01803"/>
<dbReference type="Proteomes" id="UP000185944">
    <property type="component" value="Unassembled WGS sequence"/>
</dbReference>
<feature type="coiled-coil region" evidence="1">
    <location>
        <begin position="31"/>
        <end position="99"/>
    </location>
</feature>
<reference evidence="2 3" key="1">
    <citation type="submission" date="2016-02" db="EMBL/GenBank/DDBJ databases">
        <title>Discovery of a natural microsporidian pathogen with a broad tissue tropism in Caenorhabditis elegans.</title>
        <authorList>
            <person name="Luallen R.J."/>
            <person name="Reinke A.W."/>
            <person name="Tong L."/>
            <person name="Botts M.R."/>
            <person name="Felix M.-A."/>
            <person name="Troemel E.R."/>
        </authorList>
    </citation>
    <scope>NUCLEOTIDE SEQUENCE [LARGE SCALE GENOMIC DNA]</scope>
    <source>
        <strain evidence="2 3">JUm2807</strain>
    </source>
</reference>
<protein>
    <submittedName>
        <fullName evidence="2">Uncharacterized protein</fullName>
    </submittedName>
</protein>
<proteinExistence type="predicted"/>
<name>A0A177EH77_9MICR</name>
<dbReference type="STRING" id="1805483.A0A177EH77"/>
<evidence type="ECO:0000313" key="3">
    <source>
        <dbReference type="Proteomes" id="UP000185944"/>
    </source>
</evidence>
<comment type="caution">
    <text evidence="2">The sequence shown here is derived from an EMBL/GenBank/DDBJ whole genome shotgun (WGS) entry which is preliminary data.</text>
</comment>
<accession>A0A177EH77</accession>
<dbReference type="GeneID" id="93648153"/>
<evidence type="ECO:0000313" key="2">
    <source>
        <dbReference type="EMBL" id="OAG31325.1"/>
    </source>
</evidence>
<dbReference type="AlphaFoldDB" id="A0A177EH77"/>
<dbReference type="OrthoDB" id="2190207at2759"/>
<sequence length="409" mass="47104">MTVVEEKQAVMQQRDDADRRKNQKVYKFQGVRKHLDVLKECNTQMKNIQEKIAQMTERFNVRIEEFRKSTGQKELFDAQAEIQQAINTLQKEKDLLTTDLKKSGAELKTLSQSVGEEKKKLNMKSATELRNKLQAIDSRIREKPLSSKEEKEISAEKNRIIKLLSMQDIFKEKDEKIKDMEEKKRVKETELTVKKQELEVQRNKLNDVTAKIGKIKKIIYPEDVKKLQEIKATLIQEKNTVLARKNSELEVMEEKAKEYELKSVEIEKARKQKDALVEQEVVIAELIKSKEEEEGKLSANPCEQLKSLKTALSSQEALHARSPKAVLSLPMPVVGQLAQFAIAIPKKIADITAAKAQIDAIAANEEKRFEQRRQTIVQAVSTLSEQIRSEKKKLDAMPRPVFPRLFEQN</sequence>
<feature type="coiled-coil region" evidence="1">
    <location>
        <begin position="235"/>
        <end position="279"/>
    </location>
</feature>
<gene>
    <name evidence="2" type="ORF">NEDG_01803</name>
</gene>